<dbReference type="KEGG" id="fbe:FF125_06625"/>
<dbReference type="RefSeq" id="WP_138949021.1">
    <property type="nucleotide sequence ID" value="NZ_CP040749.1"/>
</dbReference>
<reference evidence="1 2" key="1">
    <citation type="submission" date="2019-05" db="EMBL/GenBank/DDBJ databases">
        <title>Algicella ahnfeltiae gen. nov., sp. nov., a novel marine bacterium of the family Flavobacteriaceae isolated from a red alga.</title>
        <authorList>
            <person name="Nedashkovskaya O.I."/>
            <person name="Kukhlevskiy A.D."/>
            <person name="Kim S.-G."/>
            <person name="Zhukova N.V."/>
            <person name="Mikhailov V.V."/>
        </authorList>
    </citation>
    <scope>NUCLEOTIDE SEQUENCE [LARGE SCALE GENOMIC DNA]</scope>
    <source>
        <strain evidence="1 2">10Alg115</strain>
    </source>
</reference>
<organism evidence="1 2">
    <name type="scientific">Aureibaculum algae</name>
    <dbReference type="NCBI Taxonomy" id="2584122"/>
    <lineage>
        <taxon>Bacteria</taxon>
        <taxon>Pseudomonadati</taxon>
        <taxon>Bacteroidota</taxon>
        <taxon>Flavobacteriia</taxon>
        <taxon>Flavobacteriales</taxon>
        <taxon>Flavobacteriaceae</taxon>
        <taxon>Aureibaculum</taxon>
    </lineage>
</organism>
<dbReference type="EMBL" id="CP040749">
    <property type="protein sequence ID" value="QCX38116.1"/>
    <property type="molecule type" value="Genomic_DNA"/>
</dbReference>
<dbReference type="Proteomes" id="UP000306229">
    <property type="component" value="Chromosome"/>
</dbReference>
<dbReference type="OrthoDB" id="1222242at2"/>
<accession>A0A5B7TSM0</accession>
<sequence>MIHKLMSKKKPSFPISDKLSAYLTRHGRNIKIPIFYDDLLRFQGAIEIFDEDGNDTLWVSVFFAEHERNEIEFSLKQIYTILNADGSDTLIPYLNIDSIDFCTFGNSKPFRIKVRNILNDIYTYFYVKSADASRIYGLELEHLLSPNYIYFLVYKDTLIEEHISGIPGDTFIENHLDQCSEQDKRTIAKEFVKFNERCFVRLLGDMRSYNYVMVLTHDFDRILYRIRAIDFDQQSYEGNPKVYKPQFLKENNKLVEMTLDLLRQESIDQYKLEERSLLAKRAASEDTRLSEVLDCMCKDVISTPEKVIELKEGLLELTGDVEFKKANNMGDILKSALGFVGRNYENLNPNFIRNNQVDDI</sequence>
<gene>
    <name evidence="1" type="ORF">FF125_06625</name>
</gene>
<proteinExistence type="predicted"/>
<evidence type="ECO:0000313" key="1">
    <source>
        <dbReference type="EMBL" id="QCX38116.1"/>
    </source>
</evidence>
<dbReference type="AlphaFoldDB" id="A0A5B7TSM0"/>
<name>A0A5B7TSM0_9FLAO</name>
<protein>
    <submittedName>
        <fullName evidence="1">Uncharacterized protein</fullName>
    </submittedName>
</protein>
<evidence type="ECO:0000313" key="2">
    <source>
        <dbReference type="Proteomes" id="UP000306229"/>
    </source>
</evidence>
<keyword evidence="2" id="KW-1185">Reference proteome</keyword>